<dbReference type="RefSeq" id="WP_190132554.1">
    <property type="nucleotide sequence ID" value="NZ_BNBD01000016.1"/>
</dbReference>
<evidence type="ECO:0000256" key="2">
    <source>
        <dbReference type="SAM" id="Phobius"/>
    </source>
</evidence>
<dbReference type="SUPFAM" id="SSF52151">
    <property type="entry name" value="FabD/lysophospholipase-like"/>
    <property type="match status" value="1"/>
</dbReference>
<evidence type="ECO:0008006" key="5">
    <source>
        <dbReference type="Google" id="ProtNLM"/>
    </source>
</evidence>
<dbReference type="AlphaFoldDB" id="A0A919EFS8"/>
<feature type="region of interest" description="Disordered" evidence="1">
    <location>
        <begin position="180"/>
        <end position="229"/>
    </location>
</feature>
<gene>
    <name evidence="3" type="ORF">GCM10010218_56320</name>
</gene>
<feature type="transmembrane region" description="Helical" evidence="2">
    <location>
        <begin position="531"/>
        <end position="553"/>
    </location>
</feature>
<accession>A0A919EFS8</accession>
<dbReference type="EMBL" id="BNBD01000016">
    <property type="protein sequence ID" value="GHF67572.1"/>
    <property type="molecule type" value="Genomic_DNA"/>
</dbReference>
<feature type="transmembrane region" description="Helical" evidence="2">
    <location>
        <begin position="150"/>
        <end position="169"/>
    </location>
</feature>
<feature type="transmembrane region" description="Helical" evidence="2">
    <location>
        <begin position="436"/>
        <end position="463"/>
    </location>
</feature>
<evidence type="ECO:0000313" key="4">
    <source>
        <dbReference type="Proteomes" id="UP000638313"/>
    </source>
</evidence>
<feature type="compositionally biased region" description="Basic and acidic residues" evidence="1">
    <location>
        <begin position="202"/>
        <end position="213"/>
    </location>
</feature>
<proteinExistence type="predicted"/>
<feature type="transmembrane region" description="Helical" evidence="2">
    <location>
        <begin position="559"/>
        <end position="577"/>
    </location>
</feature>
<evidence type="ECO:0000313" key="3">
    <source>
        <dbReference type="EMBL" id="GHF67572.1"/>
    </source>
</evidence>
<keyword evidence="2" id="KW-0812">Transmembrane</keyword>
<feature type="transmembrane region" description="Helical" evidence="2">
    <location>
        <begin position="341"/>
        <end position="363"/>
    </location>
</feature>
<reference evidence="3" key="1">
    <citation type="journal article" date="2014" name="Int. J. Syst. Evol. Microbiol.">
        <title>Complete genome sequence of Corynebacterium casei LMG S-19264T (=DSM 44701T), isolated from a smear-ripened cheese.</title>
        <authorList>
            <consortium name="US DOE Joint Genome Institute (JGI-PGF)"/>
            <person name="Walter F."/>
            <person name="Albersmeier A."/>
            <person name="Kalinowski J."/>
            <person name="Ruckert C."/>
        </authorList>
    </citation>
    <scope>NUCLEOTIDE SEQUENCE</scope>
    <source>
        <strain evidence="3">JCM 4059</strain>
    </source>
</reference>
<comment type="caution">
    <text evidence="3">The sequence shown here is derived from an EMBL/GenBank/DDBJ whole genome shotgun (WGS) entry which is preliminary data.</text>
</comment>
<keyword evidence="2" id="KW-1133">Transmembrane helix</keyword>
<dbReference type="InterPro" id="IPR016035">
    <property type="entry name" value="Acyl_Trfase/lysoPLipase"/>
</dbReference>
<dbReference type="Proteomes" id="UP000638313">
    <property type="component" value="Unassembled WGS sequence"/>
</dbReference>
<dbReference type="Gene3D" id="3.40.1090.10">
    <property type="entry name" value="Cytosolic phospholipase A2 catalytic domain"/>
    <property type="match status" value="1"/>
</dbReference>
<feature type="transmembrane region" description="Helical" evidence="2">
    <location>
        <begin position="690"/>
        <end position="708"/>
    </location>
</feature>
<feature type="transmembrane region" description="Helical" evidence="2">
    <location>
        <begin position="475"/>
        <end position="497"/>
    </location>
</feature>
<organism evidence="3 4">
    <name type="scientific">Streptomyces mashuensis</name>
    <dbReference type="NCBI Taxonomy" id="33904"/>
    <lineage>
        <taxon>Bacteria</taxon>
        <taxon>Bacillati</taxon>
        <taxon>Actinomycetota</taxon>
        <taxon>Actinomycetes</taxon>
        <taxon>Kitasatosporales</taxon>
        <taxon>Streptomycetaceae</taxon>
        <taxon>Streptomyces</taxon>
    </lineage>
</organism>
<feature type="transmembrane region" description="Helical" evidence="2">
    <location>
        <begin position="399"/>
        <end position="424"/>
    </location>
</feature>
<feature type="compositionally biased region" description="Pro residues" evidence="1">
    <location>
        <begin position="184"/>
        <end position="198"/>
    </location>
</feature>
<sequence length="958" mass="101290">MVPGRTLRRPGAGRAALLAVACVLPLLAGALWFLLHAPAVDHIGLQLAGTAKAAHHVTGDRTGAHLRALADDHAVTAGYTLTLAGIFLLGRHTVAHHARQRHVAVQGVVAAVAAGAFDTAENLLLRHGLTHPAAGDAPFAAATACATVKWTLLALTVPPAAVLLGVVLNRAVRHLMLRRGGSPAGPPDGPPDVVPPWPVVNHDGDRWPPDSRPDPPGPGPARWLNGSRVPPGREQGALGFCVSGGGIRSACVALGALQALRPHLLRARYLVAVSGGAYTAGAFQLALTGSADGRIPPPAGGSADVFRPGSPEEDHLRRHSKYIAEGTGQWLTALGVLLRGLLASLGILTAALVVLGIALGQAYHHVPVTDLSHLTHPSATGHILPLTGPPPPYPAPRTAALLTVPALLLAAAACWLVWLAACCLSSRDGVRTAAITAFRACVVTALAVAVVVLVVPAVAWAAVRLLTGLQATGPQTGLGLGLTTLLTYVTVLVSTLWRSRRTVGRGLRRLRKAGNAPQVTQLVPHGLTPHLLVWAVLVLLAAVCLVILGWATATAPTWPAAWQIAVPAVLLPLAVGLDQTWMSLHPFYRGRLASAFAVRRTTTPDGEQIAVPYDFATEPTPLDAYGRRHEGFPQVILAAAANLSGSDRTPPGRRAVSFTLSHDYVGGPDVGYVRTAGLRRRTRRIIDRDLTVQSAVAVSGAAFASAMGRMARPYQMLFALTNARLGTWLPNPATLQDLWSTDPAWSLRPQPALRRLPYLLREVFGRYPLDGRLLLTTDGGHYENLGLVELLRHGVRTAVCIDASGDRPPLAGTLAEAIALAREELGVEVVLDDWERLVPGSARPLHPEDPLAGLNGRLSARVVVTGTILYPRDLVDEAGRPCGRRGRLVVAKAALTHDLPYPLLARAQGEPVFPRDSTSDQWFDHRQFDSYLGLGRFIGEQADKALQTLHTPPEEGPA</sequence>
<name>A0A919EFS8_9ACTN</name>
<protein>
    <recommendedName>
        <fullName evidence="5">Patatin-like phospholipase</fullName>
    </recommendedName>
</protein>
<evidence type="ECO:0000256" key="1">
    <source>
        <dbReference type="SAM" id="MobiDB-lite"/>
    </source>
</evidence>
<keyword evidence="4" id="KW-1185">Reference proteome</keyword>
<reference evidence="3" key="2">
    <citation type="submission" date="2020-09" db="EMBL/GenBank/DDBJ databases">
        <authorList>
            <person name="Sun Q."/>
            <person name="Ohkuma M."/>
        </authorList>
    </citation>
    <scope>NUCLEOTIDE SEQUENCE</scope>
    <source>
        <strain evidence="3">JCM 4059</strain>
    </source>
</reference>
<keyword evidence="2" id="KW-0472">Membrane</keyword>